<dbReference type="Pfam" id="PF01918">
    <property type="entry name" value="Alba"/>
    <property type="match status" value="1"/>
</dbReference>
<comment type="subcellular location">
    <subcellularLocation>
        <location evidence="1">Nucleus</location>
        <location evidence="1">Nucleolus</location>
    </subcellularLocation>
</comment>
<proteinExistence type="predicted"/>
<gene>
    <name evidence="5" type="ORF">NQ314_007821</name>
</gene>
<dbReference type="GO" id="GO:0000172">
    <property type="term" value="C:ribonuclease MRP complex"/>
    <property type="evidence" value="ECO:0007669"/>
    <property type="project" value="InterPro"/>
</dbReference>
<dbReference type="Proteomes" id="UP001162156">
    <property type="component" value="Unassembled WGS sequence"/>
</dbReference>
<reference evidence="5" key="1">
    <citation type="journal article" date="2023" name="Insect Mol. Biol.">
        <title>Genome sequencing provides insights into the evolution of gene families encoding plant cell wall-degrading enzymes in longhorned beetles.</title>
        <authorList>
            <person name="Shin N.R."/>
            <person name="Okamura Y."/>
            <person name="Kirsch R."/>
            <person name="Pauchet Y."/>
        </authorList>
    </citation>
    <scope>NUCLEOTIDE SEQUENCE</scope>
    <source>
        <strain evidence="5">RBIC_L_NR</strain>
    </source>
</reference>
<dbReference type="GO" id="GO:0005655">
    <property type="term" value="C:nucleolar ribonuclease P complex"/>
    <property type="evidence" value="ECO:0007669"/>
    <property type="project" value="InterPro"/>
</dbReference>
<dbReference type="InterPro" id="IPR014612">
    <property type="entry name" value="Pop7/Rpp20"/>
</dbReference>
<comment type="caution">
    <text evidence="5">The sequence shown here is derived from an EMBL/GenBank/DDBJ whole genome shotgun (WGS) entry which is preliminary data.</text>
</comment>
<evidence type="ECO:0000259" key="4">
    <source>
        <dbReference type="Pfam" id="PF01918"/>
    </source>
</evidence>
<accession>A0AAV8YHC0</accession>
<dbReference type="GO" id="GO:0003676">
    <property type="term" value="F:nucleic acid binding"/>
    <property type="evidence" value="ECO:0007669"/>
    <property type="project" value="InterPro"/>
</dbReference>
<evidence type="ECO:0000313" key="5">
    <source>
        <dbReference type="EMBL" id="KAJ8950596.1"/>
    </source>
</evidence>
<dbReference type="AlphaFoldDB" id="A0AAV8YHC0"/>
<dbReference type="EMBL" id="JANEYF010002166">
    <property type="protein sequence ID" value="KAJ8950596.1"/>
    <property type="molecule type" value="Genomic_DNA"/>
</dbReference>
<sequence>MNAQLERCNKLINNDENEIIIYCLGAAIQRGILLALQLQERHIAFNIYTNTLSTELIGNY</sequence>
<protein>
    <recommendedName>
        <fullName evidence="4">DNA/RNA-binding protein Alba-like domain-containing protein</fullName>
    </recommendedName>
</protein>
<dbReference type="InterPro" id="IPR036882">
    <property type="entry name" value="Alba-like_dom_sf"/>
</dbReference>
<feature type="domain" description="DNA/RNA-binding protein Alba-like" evidence="4">
    <location>
        <begin position="4"/>
        <end position="46"/>
    </location>
</feature>
<dbReference type="SUPFAM" id="SSF82704">
    <property type="entry name" value="AlbA-like"/>
    <property type="match status" value="1"/>
</dbReference>
<evidence type="ECO:0000256" key="2">
    <source>
        <dbReference type="ARBA" id="ARBA00022694"/>
    </source>
</evidence>
<dbReference type="Gene3D" id="3.30.110.20">
    <property type="entry name" value="Alba-like domain"/>
    <property type="match status" value="1"/>
</dbReference>
<organism evidence="5 6">
    <name type="scientific">Rhamnusium bicolor</name>
    <dbReference type="NCBI Taxonomy" id="1586634"/>
    <lineage>
        <taxon>Eukaryota</taxon>
        <taxon>Metazoa</taxon>
        <taxon>Ecdysozoa</taxon>
        <taxon>Arthropoda</taxon>
        <taxon>Hexapoda</taxon>
        <taxon>Insecta</taxon>
        <taxon>Pterygota</taxon>
        <taxon>Neoptera</taxon>
        <taxon>Endopterygota</taxon>
        <taxon>Coleoptera</taxon>
        <taxon>Polyphaga</taxon>
        <taxon>Cucujiformia</taxon>
        <taxon>Chrysomeloidea</taxon>
        <taxon>Cerambycidae</taxon>
        <taxon>Lepturinae</taxon>
        <taxon>Rhagiini</taxon>
        <taxon>Rhamnusium</taxon>
    </lineage>
</organism>
<evidence type="ECO:0000313" key="6">
    <source>
        <dbReference type="Proteomes" id="UP001162156"/>
    </source>
</evidence>
<evidence type="ECO:0000256" key="3">
    <source>
        <dbReference type="ARBA" id="ARBA00023242"/>
    </source>
</evidence>
<keyword evidence="6" id="KW-1185">Reference proteome</keyword>
<dbReference type="InterPro" id="IPR002775">
    <property type="entry name" value="DNA/RNA-bd_Alba-like"/>
</dbReference>
<name>A0AAV8YHC0_9CUCU</name>
<keyword evidence="2" id="KW-0819">tRNA processing</keyword>
<dbReference type="PANTHER" id="PTHR15314:SF1">
    <property type="entry name" value="RIBONUCLEASE P PROTEIN SUBUNIT P20"/>
    <property type="match status" value="1"/>
</dbReference>
<evidence type="ECO:0000256" key="1">
    <source>
        <dbReference type="ARBA" id="ARBA00004604"/>
    </source>
</evidence>
<dbReference type="PANTHER" id="PTHR15314">
    <property type="entry name" value="RIBONUCLEASE P PROTEIN SUBUNIT P20"/>
    <property type="match status" value="1"/>
</dbReference>
<keyword evidence="3" id="KW-0539">Nucleus</keyword>
<dbReference type="GO" id="GO:0001682">
    <property type="term" value="P:tRNA 5'-leader removal"/>
    <property type="evidence" value="ECO:0007669"/>
    <property type="project" value="InterPro"/>
</dbReference>